<name>A0A644Y3J2_9ZZZZ</name>
<dbReference type="SMART" id="SM00267">
    <property type="entry name" value="GGDEF"/>
    <property type="match status" value="1"/>
</dbReference>
<dbReference type="InterPro" id="IPR043128">
    <property type="entry name" value="Rev_trsase/Diguanyl_cyclase"/>
</dbReference>
<feature type="transmembrane region" description="Helical" evidence="1">
    <location>
        <begin position="119"/>
        <end position="137"/>
    </location>
</feature>
<keyword evidence="1" id="KW-0472">Membrane</keyword>
<evidence type="ECO:0000313" key="3">
    <source>
        <dbReference type="EMBL" id="MPM23086.1"/>
    </source>
</evidence>
<protein>
    <recommendedName>
        <fullName evidence="2">GGDEF domain-containing protein</fullName>
    </recommendedName>
</protein>
<evidence type="ECO:0000259" key="2">
    <source>
        <dbReference type="PROSITE" id="PS50887"/>
    </source>
</evidence>
<dbReference type="InterPro" id="IPR029787">
    <property type="entry name" value="Nucleotide_cyclase"/>
</dbReference>
<dbReference type="CDD" id="cd01949">
    <property type="entry name" value="GGDEF"/>
    <property type="match status" value="1"/>
</dbReference>
<feature type="transmembrane region" description="Helical" evidence="1">
    <location>
        <begin position="170"/>
        <end position="191"/>
    </location>
</feature>
<keyword evidence="1" id="KW-0812">Transmembrane</keyword>
<accession>A0A644Y3J2</accession>
<dbReference type="InterPro" id="IPR000160">
    <property type="entry name" value="GGDEF_dom"/>
</dbReference>
<reference evidence="3" key="1">
    <citation type="submission" date="2019-08" db="EMBL/GenBank/DDBJ databases">
        <authorList>
            <person name="Kucharzyk K."/>
            <person name="Murdoch R.W."/>
            <person name="Higgins S."/>
            <person name="Loffler F."/>
        </authorList>
    </citation>
    <scope>NUCLEOTIDE SEQUENCE</scope>
</reference>
<feature type="domain" description="GGDEF" evidence="2">
    <location>
        <begin position="240"/>
        <end position="369"/>
    </location>
</feature>
<dbReference type="PROSITE" id="PS50887">
    <property type="entry name" value="GGDEF"/>
    <property type="match status" value="1"/>
</dbReference>
<dbReference type="FunFam" id="3.30.70.270:FF:000001">
    <property type="entry name" value="Diguanylate cyclase domain protein"/>
    <property type="match status" value="1"/>
</dbReference>
<dbReference type="SUPFAM" id="SSF55073">
    <property type="entry name" value="Nucleotide cyclase"/>
    <property type="match status" value="1"/>
</dbReference>
<dbReference type="AlphaFoldDB" id="A0A644Y3J2"/>
<feature type="transmembrane region" description="Helical" evidence="1">
    <location>
        <begin position="144"/>
        <end position="164"/>
    </location>
</feature>
<keyword evidence="1" id="KW-1133">Transmembrane helix</keyword>
<comment type="caution">
    <text evidence="3">The sequence shown here is derived from an EMBL/GenBank/DDBJ whole genome shotgun (WGS) entry which is preliminary data.</text>
</comment>
<dbReference type="EMBL" id="VSSQ01003954">
    <property type="protein sequence ID" value="MPM23086.1"/>
    <property type="molecule type" value="Genomic_DNA"/>
</dbReference>
<gene>
    <name evidence="3" type="ORF">SDC9_69549</name>
</gene>
<dbReference type="InterPro" id="IPR050469">
    <property type="entry name" value="Diguanylate_Cyclase"/>
</dbReference>
<dbReference type="PANTHER" id="PTHR45138:SF9">
    <property type="entry name" value="DIGUANYLATE CYCLASE DGCM-RELATED"/>
    <property type="match status" value="1"/>
</dbReference>
<dbReference type="PANTHER" id="PTHR45138">
    <property type="entry name" value="REGULATORY COMPONENTS OF SENSORY TRANSDUCTION SYSTEM"/>
    <property type="match status" value="1"/>
</dbReference>
<feature type="transmembrane region" description="Helical" evidence="1">
    <location>
        <begin position="35"/>
        <end position="58"/>
    </location>
</feature>
<proteinExistence type="predicted"/>
<dbReference type="Gene3D" id="3.30.70.270">
    <property type="match status" value="1"/>
</dbReference>
<dbReference type="Pfam" id="PF00990">
    <property type="entry name" value="GGDEF"/>
    <property type="match status" value="1"/>
</dbReference>
<organism evidence="3">
    <name type="scientific">bioreactor metagenome</name>
    <dbReference type="NCBI Taxonomy" id="1076179"/>
    <lineage>
        <taxon>unclassified sequences</taxon>
        <taxon>metagenomes</taxon>
        <taxon>ecological metagenomes</taxon>
    </lineage>
</organism>
<sequence length="375" mass="43582">MGDKNNYDISFLCEFKDRNIEKEFLNYELKRNAKVIGPIIIIYGLVYFVFVVSDYFSIMNTQSFQFILTVRLIFLASSVLIYMGMKFINNYDIMIYLITAYEFVAVLAFLMIINQYETLTFLSILSVVAMNAAIFITPNKLINAQFISLFLNIAFFVFPANHIYGIDTSVLIKTILYVIMIVTYCNIGFYLNNYYKRKQYADSLELLRLSITDSLTGIFNRAKFNEELKKWTDYCSRYESDISLVFFDIDNFKRVNDNYGHMTGDKVIQDIVLSIQNKIRSTDIFARWGGEEFVILLPNTGNDQAAEMAERMRIAIEKITVSESENITCSFGIASLRENESSESFIKRGDKLLYEAKRRGKNIVVYEMEVLEEVR</sequence>
<feature type="transmembrane region" description="Helical" evidence="1">
    <location>
        <begin position="64"/>
        <end position="83"/>
    </location>
</feature>
<dbReference type="GO" id="GO:0052621">
    <property type="term" value="F:diguanylate cyclase activity"/>
    <property type="evidence" value="ECO:0007669"/>
    <property type="project" value="TreeGrafter"/>
</dbReference>
<dbReference type="NCBIfam" id="TIGR00254">
    <property type="entry name" value="GGDEF"/>
    <property type="match status" value="1"/>
</dbReference>
<feature type="transmembrane region" description="Helical" evidence="1">
    <location>
        <begin position="95"/>
        <end position="113"/>
    </location>
</feature>
<evidence type="ECO:0000256" key="1">
    <source>
        <dbReference type="SAM" id="Phobius"/>
    </source>
</evidence>